<proteinExistence type="predicted"/>
<dbReference type="SUPFAM" id="SSF48403">
    <property type="entry name" value="Ankyrin repeat"/>
    <property type="match status" value="1"/>
</dbReference>
<dbReference type="STRING" id="408074.SAMN05660909_01296"/>
<evidence type="ECO:0000313" key="4">
    <source>
        <dbReference type="EMBL" id="SEA24621.1"/>
    </source>
</evidence>
<dbReference type="Proteomes" id="UP000199656">
    <property type="component" value="Unassembled WGS sequence"/>
</dbReference>
<accession>A0A1H3ZMI2</accession>
<sequence length="396" mass="44743">MTDVINLAEALRKSNWPEAMQRLEQGEKIQKDLAAHDKRYIYDQLARAKQYDILLALAGNGSIDTDLYEYESLERSVFESIFRIIGNGPEALEFLTKFLGKFDNINDAVGDKTLLLLAFTLNVPLEAITVLVDAGCDPRYKNNYEENYLFNIVKEFNIKEDTGVKYLEYLMDQGLDPNDGNIVKETPLHIVVGNRKLKYLDLFLERGADPNQPGKDDESAFYKAIVHSVCDVPMYEKLARYAPADFNQVNKAGETLICGALRMRSRASAEDVALIKALLRDGADIYQASPYYSKPKAALDWVAEYPAEMLEGILETGVIDLDRRDDEGNTLLHKVCAFNVNYQQKDAQHLYKKVKMLLEQGADPNITNDRDESPMALASQDNLKAKTVELLLKHKA</sequence>
<evidence type="ECO:0000256" key="3">
    <source>
        <dbReference type="PROSITE-ProRule" id="PRU00023"/>
    </source>
</evidence>
<gene>
    <name evidence="4" type="ORF">SAMN05660909_01296</name>
</gene>
<dbReference type="Pfam" id="PF00023">
    <property type="entry name" value="Ank"/>
    <property type="match status" value="1"/>
</dbReference>
<dbReference type="PROSITE" id="PS50088">
    <property type="entry name" value="ANK_REPEAT"/>
    <property type="match status" value="1"/>
</dbReference>
<dbReference type="InterPro" id="IPR036770">
    <property type="entry name" value="Ankyrin_rpt-contain_sf"/>
</dbReference>
<evidence type="ECO:0000313" key="5">
    <source>
        <dbReference type="Proteomes" id="UP000199656"/>
    </source>
</evidence>
<dbReference type="AlphaFoldDB" id="A0A1H3ZMI2"/>
<dbReference type="PROSITE" id="PS50297">
    <property type="entry name" value="ANK_REP_REGION"/>
    <property type="match status" value="1"/>
</dbReference>
<dbReference type="Pfam" id="PF13606">
    <property type="entry name" value="Ank_3"/>
    <property type="match status" value="1"/>
</dbReference>
<dbReference type="RefSeq" id="WP_089759830.1">
    <property type="nucleotide sequence ID" value="NZ_BKAT01000005.1"/>
</dbReference>
<feature type="repeat" description="ANK" evidence="3">
    <location>
        <begin position="183"/>
        <end position="215"/>
    </location>
</feature>
<dbReference type="PANTHER" id="PTHR24198">
    <property type="entry name" value="ANKYRIN REPEAT AND PROTEIN KINASE DOMAIN-CONTAINING PROTEIN"/>
    <property type="match status" value="1"/>
</dbReference>
<dbReference type="GO" id="GO:0005737">
    <property type="term" value="C:cytoplasm"/>
    <property type="evidence" value="ECO:0007669"/>
    <property type="project" value="TreeGrafter"/>
</dbReference>
<dbReference type="SMART" id="SM00248">
    <property type="entry name" value="ANK"/>
    <property type="match status" value="5"/>
</dbReference>
<dbReference type="EMBL" id="FNRL01000004">
    <property type="protein sequence ID" value="SEA24621.1"/>
    <property type="molecule type" value="Genomic_DNA"/>
</dbReference>
<dbReference type="PANTHER" id="PTHR24198:SF165">
    <property type="entry name" value="ANKYRIN REPEAT-CONTAINING PROTEIN-RELATED"/>
    <property type="match status" value="1"/>
</dbReference>
<keyword evidence="1" id="KW-0677">Repeat</keyword>
<evidence type="ECO:0000256" key="2">
    <source>
        <dbReference type="ARBA" id="ARBA00023043"/>
    </source>
</evidence>
<dbReference type="OrthoDB" id="5657095at2"/>
<organism evidence="4 5">
    <name type="scientific">Chitinophaga terrae</name>
    <name type="common">ex Kim and Jung 2007</name>
    <dbReference type="NCBI Taxonomy" id="408074"/>
    <lineage>
        <taxon>Bacteria</taxon>
        <taxon>Pseudomonadati</taxon>
        <taxon>Bacteroidota</taxon>
        <taxon>Chitinophagia</taxon>
        <taxon>Chitinophagales</taxon>
        <taxon>Chitinophagaceae</taxon>
        <taxon>Chitinophaga</taxon>
    </lineage>
</organism>
<keyword evidence="2 3" id="KW-0040">ANK repeat</keyword>
<keyword evidence="5" id="KW-1185">Reference proteome</keyword>
<reference evidence="5" key="1">
    <citation type="submission" date="2016-10" db="EMBL/GenBank/DDBJ databases">
        <authorList>
            <person name="Varghese N."/>
            <person name="Submissions S."/>
        </authorList>
    </citation>
    <scope>NUCLEOTIDE SEQUENCE [LARGE SCALE GENOMIC DNA]</scope>
    <source>
        <strain evidence="5">DSM 23920</strain>
    </source>
</reference>
<dbReference type="Gene3D" id="1.25.40.20">
    <property type="entry name" value="Ankyrin repeat-containing domain"/>
    <property type="match status" value="2"/>
</dbReference>
<protein>
    <submittedName>
        <fullName evidence="4">Ankyrin repeat-containing protein</fullName>
    </submittedName>
</protein>
<name>A0A1H3ZMI2_9BACT</name>
<dbReference type="InterPro" id="IPR002110">
    <property type="entry name" value="Ankyrin_rpt"/>
</dbReference>
<evidence type="ECO:0000256" key="1">
    <source>
        <dbReference type="ARBA" id="ARBA00022737"/>
    </source>
</evidence>